<sequence>MKLIHFIFLLLFISSLHAQTYTDDKNVYFTSQHFRAIAGVDYNNSVSTANMAQELLNAAEASWNKEVVELGFRHPRNTDTKLIDIYIGNTSAYDYENERYVTISSTYAGYAWYYLSDRTPYFVMNPSLSSNIIKVTMAHEFFHTIQYAYFTDDDFTDTKWFKNIWWLEATAVLMEDEVYDDINDYIGFLSPFFNASYKSFEIYNGSHEYSMVIFAKYIKEKYGFQIIKDSLSAIETSGDNGFFEILGNLLEQDYNSSMPQALDEFAKWVSHADKYFEEGDLYPPLKHYKNTDNITLQKGGIEAVDNLANGWNMVSLTKNNSIDALDIDNLKVIWSYKDGSWKNSVQKEIGSSDSNLGYWVETDNNSSLYYTYFDTTTYDIATLSDGWHLLGTTKTIGVDNFTTPVIVWQYKNGIWSAYSNDATTSRDLDDQGYAKIETILPYSSFWIKKI</sequence>
<organism evidence="1">
    <name type="scientific">hydrothermal vent metagenome</name>
    <dbReference type="NCBI Taxonomy" id="652676"/>
    <lineage>
        <taxon>unclassified sequences</taxon>
        <taxon>metagenomes</taxon>
        <taxon>ecological metagenomes</taxon>
    </lineage>
</organism>
<dbReference type="EMBL" id="FPHH01000158">
    <property type="protein sequence ID" value="SFV70813.1"/>
    <property type="molecule type" value="Genomic_DNA"/>
</dbReference>
<dbReference type="AlphaFoldDB" id="A0A1W1CYJ2"/>
<name>A0A1W1CYJ2_9ZZZZ</name>
<protein>
    <submittedName>
        <fullName evidence="1">Uncharacterized protein</fullName>
    </submittedName>
</protein>
<proteinExistence type="predicted"/>
<reference evidence="1" key="1">
    <citation type="submission" date="2016-10" db="EMBL/GenBank/DDBJ databases">
        <authorList>
            <person name="de Groot N.N."/>
        </authorList>
    </citation>
    <scope>NUCLEOTIDE SEQUENCE</scope>
</reference>
<accession>A0A1W1CYJ2</accession>
<gene>
    <name evidence="1" type="ORF">MNB_SM-5-1097</name>
</gene>
<evidence type="ECO:0000313" key="1">
    <source>
        <dbReference type="EMBL" id="SFV70813.1"/>
    </source>
</evidence>